<feature type="compositionally biased region" description="Basic and acidic residues" evidence="1">
    <location>
        <begin position="286"/>
        <end position="302"/>
    </location>
</feature>
<proteinExistence type="predicted"/>
<feature type="compositionally biased region" description="Low complexity" evidence="1">
    <location>
        <begin position="561"/>
        <end position="571"/>
    </location>
</feature>
<feature type="region of interest" description="Disordered" evidence="1">
    <location>
        <begin position="920"/>
        <end position="970"/>
    </location>
</feature>
<feature type="region of interest" description="Disordered" evidence="1">
    <location>
        <begin position="626"/>
        <end position="750"/>
    </location>
</feature>
<dbReference type="PANTHER" id="PTHR18839">
    <property type="entry name" value="MITOTIC INTERACTOR AND SUBSTRATE OF PLK1 MISP FAMILY MEMBER"/>
    <property type="match status" value="1"/>
</dbReference>
<evidence type="ECO:0000256" key="1">
    <source>
        <dbReference type="SAM" id="MobiDB-lite"/>
    </source>
</evidence>
<dbReference type="Proteomes" id="UP000807504">
    <property type="component" value="Unassembled WGS sequence"/>
</dbReference>
<feature type="compositionally biased region" description="Low complexity" evidence="1">
    <location>
        <begin position="362"/>
        <end position="371"/>
    </location>
</feature>
<feature type="compositionally biased region" description="Pro residues" evidence="1">
    <location>
        <begin position="643"/>
        <end position="655"/>
    </location>
</feature>
<keyword evidence="3" id="KW-1185">Reference proteome</keyword>
<protein>
    <submittedName>
        <fullName evidence="2">Uncharacterized protein</fullName>
    </submittedName>
</protein>
<evidence type="ECO:0000313" key="2">
    <source>
        <dbReference type="EMBL" id="KAF8795252.1"/>
    </source>
</evidence>
<evidence type="ECO:0000313" key="3">
    <source>
        <dbReference type="Proteomes" id="UP000807504"/>
    </source>
</evidence>
<organism evidence="2 3">
    <name type="scientific">Argiope bruennichi</name>
    <name type="common">Wasp spider</name>
    <name type="synonym">Aranea bruennichi</name>
    <dbReference type="NCBI Taxonomy" id="94029"/>
    <lineage>
        <taxon>Eukaryota</taxon>
        <taxon>Metazoa</taxon>
        <taxon>Ecdysozoa</taxon>
        <taxon>Arthropoda</taxon>
        <taxon>Chelicerata</taxon>
        <taxon>Arachnida</taxon>
        <taxon>Araneae</taxon>
        <taxon>Araneomorphae</taxon>
        <taxon>Entelegynae</taxon>
        <taxon>Araneoidea</taxon>
        <taxon>Araneidae</taxon>
        <taxon>Argiope</taxon>
    </lineage>
</organism>
<reference evidence="2" key="1">
    <citation type="journal article" date="2020" name="bioRxiv">
        <title>Chromosome-level reference genome of the European wasp spider Argiope bruennichi: a resource for studies on range expansion and evolutionary adaptation.</title>
        <authorList>
            <person name="Sheffer M.M."/>
            <person name="Hoppe A."/>
            <person name="Krehenwinkel H."/>
            <person name="Uhl G."/>
            <person name="Kuss A.W."/>
            <person name="Jensen L."/>
            <person name="Jensen C."/>
            <person name="Gillespie R.G."/>
            <person name="Hoff K.J."/>
            <person name="Prost S."/>
        </authorList>
    </citation>
    <scope>NUCLEOTIDE SEQUENCE</scope>
</reference>
<reference evidence="2" key="2">
    <citation type="submission" date="2020-06" db="EMBL/GenBank/DDBJ databases">
        <authorList>
            <person name="Sheffer M."/>
        </authorList>
    </citation>
    <scope>NUCLEOTIDE SEQUENCE</scope>
</reference>
<feature type="compositionally biased region" description="Basic and acidic residues" evidence="1">
    <location>
        <begin position="692"/>
        <end position="735"/>
    </location>
</feature>
<dbReference type="InterPro" id="IPR042779">
    <property type="entry name" value="MISP/MISP3-like"/>
</dbReference>
<feature type="region of interest" description="Disordered" evidence="1">
    <location>
        <begin position="226"/>
        <end position="309"/>
    </location>
</feature>
<feature type="region of interest" description="Disordered" evidence="1">
    <location>
        <begin position="526"/>
        <end position="609"/>
    </location>
</feature>
<sequence>MMTEHLNGHTEKLQNGFHEFTNGSLLDVMNGPRIEDDPTSIDKVPRKKVSFHDAVTDIDGGNDDHEEKEDAPSLDGILNVSEKISFFNQTTKAKASLGQPSSIPQARLAFVTEMVQSSSPGNESREDREEDREVACRVTDTLPESDNISVSEEATDMATQVTFMKIFATPKKTVSESEWLLFRCFYIENKKRSYYISEHEQAVVDTSSILEHREETRDFWEKRMMADDNQSSPSSTIVEKSTLTQPTEEGKEEAVVKTNSEAETKHDHKMSNGFAKSVECNGTEDGDAKPAHEEEVKAHENETQAPAQRVEADHDNNNCIDSLEPVNTDDYVEEKTYTSELETSLVMKQPEENPTSKGEADTTQVTEQTPVEEVKEKEILVESETVVPEIKSEEQADAAVKGEEQVDAAIKVEEHIAADAEKTPEVQASSTEKDTSENDINSMSFEKVELHEEVVTSTSIITTEEVHHQEEVKETTTICESQPKSLEVEKNASDDDDGFVRVEECLPKVETTETEPESFVVVEQHEVIESSKQETKEDTVSAVVEEHQVTTTSSDHDEHSASTPPASSSPEPKSEEKVSHPEIEQFVKSGGVKRILPGVQKTEQPYSTCTTETKIAMEIREMREREEELRLMREQNLLSPVVSPVPPKSPSPRSPSPAMKEGSSPTPPPGCGYKVSSVFGHKGTVSPVSPVEEDKKSFKGFNKESQVEKEIRLAREREEELRNQKGLPPREDDSYVKPSQVKSSQVRVFGKMAGTSNTSVKQAATAKIQMEIEEQTQREMALRESGSIKTISQERTDAKVAKLNGTPPTNGNAQPVSNGNGFHSNGRASPDVAPYKRGSPSPTGGRPATIFSPQSNGKANISMHKFIASKGKETTFTAPRKEEIVPKVVPAVPPAMVKLKRNVSVESKIQQEILEMKQREEELKKLHSNRNSVSSHSDDEKNENEVNQKNNLLEYENGNGVHEEELSPRHNKLIAQWEQRIQKAES</sequence>
<feature type="compositionally biased region" description="Basic and acidic residues" evidence="1">
    <location>
        <begin position="572"/>
        <end position="585"/>
    </location>
</feature>
<feature type="compositionally biased region" description="Polar residues" evidence="1">
    <location>
        <begin position="806"/>
        <end position="827"/>
    </location>
</feature>
<gene>
    <name evidence="2" type="ORF">HNY73_003123</name>
</gene>
<feature type="region of interest" description="Disordered" evidence="1">
    <location>
        <begin position="415"/>
        <end position="447"/>
    </location>
</feature>
<feature type="compositionally biased region" description="Basic and acidic residues" evidence="1">
    <location>
        <begin position="415"/>
        <end position="424"/>
    </location>
</feature>
<comment type="caution">
    <text evidence="2">The sequence shown here is derived from an EMBL/GenBank/DDBJ whole genome shotgun (WGS) entry which is preliminary data.</text>
</comment>
<name>A0A8T0FX00_ARGBR</name>
<feature type="region of interest" description="Disordered" evidence="1">
    <location>
        <begin position="466"/>
        <end position="499"/>
    </location>
</feature>
<feature type="region of interest" description="Disordered" evidence="1">
    <location>
        <begin position="342"/>
        <end position="372"/>
    </location>
</feature>
<feature type="compositionally biased region" description="Basic and acidic residues" evidence="1">
    <location>
        <begin position="248"/>
        <end position="270"/>
    </location>
</feature>
<feature type="compositionally biased region" description="Polar residues" evidence="1">
    <location>
        <begin position="228"/>
        <end position="247"/>
    </location>
</feature>
<dbReference type="EMBL" id="JABXBU010000002">
    <property type="protein sequence ID" value="KAF8795252.1"/>
    <property type="molecule type" value="Genomic_DNA"/>
</dbReference>
<feature type="compositionally biased region" description="Polar residues" evidence="1">
    <location>
        <begin position="475"/>
        <end position="484"/>
    </location>
</feature>
<feature type="compositionally biased region" description="Basic and acidic residues" evidence="1">
    <location>
        <begin position="526"/>
        <end position="560"/>
    </location>
</feature>
<feature type="region of interest" description="Disordered" evidence="1">
    <location>
        <begin position="776"/>
        <end position="857"/>
    </location>
</feature>
<dbReference type="AlphaFoldDB" id="A0A8T0FX00"/>
<feature type="compositionally biased region" description="Basic and acidic residues" evidence="1">
    <location>
        <begin position="486"/>
        <end position="499"/>
    </location>
</feature>
<dbReference type="PANTHER" id="PTHR18839:SF0">
    <property type="entry name" value="MITOTIC INTERACTOR AND SUBSTRATE OF PLK1 ISOFORM X1-RELATED"/>
    <property type="match status" value="1"/>
</dbReference>
<feature type="compositionally biased region" description="Basic and acidic residues" evidence="1">
    <location>
        <begin position="936"/>
        <end position="946"/>
    </location>
</feature>
<accession>A0A8T0FX00</accession>